<dbReference type="EMBL" id="FOGT01000013">
    <property type="protein sequence ID" value="SES26745.1"/>
    <property type="molecule type" value="Genomic_DNA"/>
</dbReference>
<dbReference type="InterPro" id="IPR012655">
    <property type="entry name" value="YrzI"/>
</dbReference>
<evidence type="ECO:0000313" key="1">
    <source>
        <dbReference type="EMBL" id="SES26745.1"/>
    </source>
</evidence>
<protein>
    <submittedName>
        <fullName evidence="1">Probable sporulation protein (Bac_small_yrzI)</fullName>
    </submittedName>
</protein>
<dbReference type="RefSeq" id="WP_093054025.1">
    <property type="nucleotide sequence ID" value="NZ_FOGT01000013.1"/>
</dbReference>
<gene>
    <name evidence="1" type="ORF">SAMN05518684_11370</name>
</gene>
<dbReference type="OrthoDB" id="2973732at2"/>
<dbReference type="Pfam" id="PF09501">
    <property type="entry name" value="Bac_small_YrzI"/>
    <property type="match status" value="1"/>
</dbReference>
<dbReference type="AlphaFoldDB" id="A0A1H9VYL0"/>
<accession>A0A1H9VYL0</accession>
<evidence type="ECO:0000313" key="2">
    <source>
        <dbReference type="Proteomes" id="UP000198571"/>
    </source>
</evidence>
<organism evidence="1 2">
    <name type="scientific">Salipaludibacillus aurantiacus</name>
    <dbReference type="NCBI Taxonomy" id="1601833"/>
    <lineage>
        <taxon>Bacteria</taxon>
        <taxon>Bacillati</taxon>
        <taxon>Bacillota</taxon>
        <taxon>Bacilli</taxon>
        <taxon>Bacillales</taxon>
        <taxon>Bacillaceae</taxon>
    </lineage>
</organism>
<dbReference type="Proteomes" id="UP000198571">
    <property type="component" value="Unassembled WGS sequence"/>
</dbReference>
<keyword evidence="2" id="KW-1185">Reference proteome</keyword>
<sequence>MKLNILFFTITIVKRPEEDRIREELHLQRIQRRLDEAKTKYMNY</sequence>
<name>A0A1H9VYL0_9BACI</name>
<reference evidence="2" key="1">
    <citation type="submission" date="2016-10" db="EMBL/GenBank/DDBJ databases">
        <authorList>
            <person name="Varghese N."/>
            <person name="Submissions S."/>
        </authorList>
    </citation>
    <scope>NUCLEOTIDE SEQUENCE [LARGE SCALE GENOMIC DNA]</scope>
    <source>
        <strain evidence="2">S9</strain>
    </source>
</reference>
<proteinExistence type="predicted"/>